<name>A0A4Z2IIV9_9TELE</name>
<dbReference type="PROSITE" id="PS00028">
    <property type="entry name" value="ZINC_FINGER_C2H2_1"/>
    <property type="match status" value="5"/>
</dbReference>
<dbReference type="InterPro" id="IPR013087">
    <property type="entry name" value="Znf_C2H2_type"/>
</dbReference>
<evidence type="ECO:0000313" key="10">
    <source>
        <dbReference type="EMBL" id="TNN77695.1"/>
    </source>
</evidence>
<feature type="region of interest" description="Disordered" evidence="8">
    <location>
        <begin position="151"/>
        <end position="190"/>
    </location>
</feature>
<feature type="domain" description="C2H2-type" evidence="9">
    <location>
        <begin position="507"/>
        <end position="533"/>
    </location>
</feature>
<keyword evidence="3" id="KW-0677">Repeat</keyword>
<dbReference type="Pfam" id="PF00096">
    <property type="entry name" value="zf-C2H2"/>
    <property type="match status" value="2"/>
</dbReference>
<dbReference type="InterPro" id="IPR036236">
    <property type="entry name" value="Znf_C2H2_sf"/>
</dbReference>
<organism evidence="10 11">
    <name type="scientific">Liparis tanakae</name>
    <name type="common">Tanaka's snailfish</name>
    <dbReference type="NCBI Taxonomy" id="230148"/>
    <lineage>
        <taxon>Eukaryota</taxon>
        <taxon>Metazoa</taxon>
        <taxon>Chordata</taxon>
        <taxon>Craniata</taxon>
        <taxon>Vertebrata</taxon>
        <taxon>Euteleostomi</taxon>
        <taxon>Actinopterygii</taxon>
        <taxon>Neopterygii</taxon>
        <taxon>Teleostei</taxon>
        <taxon>Neoteleostei</taxon>
        <taxon>Acanthomorphata</taxon>
        <taxon>Eupercaria</taxon>
        <taxon>Perciformes</taxon>
        <taxon>Cottioidei</taxon>
        <taxon>Cottales</taxon>
        <taxon>Liparidae</taxon>
        <taxon>Liparis</taxon>
    </lineage>
</organism>
<dbReference type="AlphaFoldDB" id="A0A4Z2IIV9"/>
<feature type="domain" description="C2H2-type" evidence="9">
    <location>
        <begin position="536"/>
        <end position="564"/>
    </location>
</feature>
<dbReference type="Proteomes" id="UP000314294">
    <property type="component" value="Unassembled WGS sequence"/>
</dbReference>
<feature type="compositionally biased region" description="Low complexity" evidence="8">
    <location>
        <begin position="339"/>
        <end position="351"/>
    </location>
</feature>
<feature type="compositionally biased region" description="Basic and acidic residues" evidence="8">
    <location>
        <begin position="68"/>
        <end position="83"/>
    </location>
</feature>
<keyword evidence="2" id="KW-0479">Metal-binding</keyword>
<dbReference type="FunFam" id="3.30.160.60:FF:002343">
    <property type="entry name" value="Zinc finger protein 33A"/>
    <property type="match status" value="1"/>
</dbReference>
<keyword evidence="5" id="KW-0862">Zinc</keyword>
<accession>A0A4Z2IIV9</accession>
<reference evidence="10 11" key="1">
    <citation type="submission" date="2019-03" db="EMBL/GenBank/DDBJ databases">
        <title>First draft genome of Liparis tanakae, snailfish: a comprehensive survey of snailfish specific genes.</title>
        <authorList>
            <person name="Kim W."/>
            <person name="Song I."/>
            <person name="Jeong J.-H."/>
            <person name="Kim D."/>
            <person name="Kim S."/>
            <person name="Ryu S."/>
            <person name="Song J.Y."/>
            <person name="Lee S.K."/>
        </authorList>
    </citation>
    <scope>NUCLEOTIDE SEQUENCE [LARGE SCALE GENOMIC DNA]</scope>
    <source>
        <tissue evidence="10">Muscle</tissue>
    </source>
</reference>
<dbReference type="SMART" id="SM00355">
    <property type="entry name" value="ZnF_C2H2"/>
    <property type="match status" value="7"/>
</dbReference>
<dbReference type="InterPro" id="IPR050527">
    <property type="entry name" value="Snail/Krueppel_Znf"/>
</dbReference>
<feature type="region of interest" description="Disordered" evidence="8">
    <location>
        <begin position="68"/>
        <end position="92"/>
    </location>
</feature>
<evidence type="ECO:0000256" key="4">
    <source>
        <dbReference type="ARBA" id="ARBA00022771"/>
    </source>
</evidence>
<comment type="caution">
    <text evidence="10">The sequence shown here is derived from an EMBL/GenBank/DDBJ whole genome shotgun (WGS) entry which is preliminary data.</text>
</comment>
<keyword evidence="4 7" id="KW-0863">Zinc-finger</keyword>
<feature type="domain" description="C2H2-type" evidence="9">
    <location>
        <begin position="479"/>
        <end position="506"/>
    </location>
</feature>
<feature type="domain" description="C2H2-type" evidence="9">
    <location>
        <begin position="358"/>
        <end position="385"/>
    </location>
</feature>
<dbReference type="OrthoDB" id="8445151at2759"/>
<dbReference type="EMBL" id="SRLO01000080">
    <property type="protein sequence ID" value="TNN77695.1"/>
    <property type="molecule type" value="Genomic_DNA"/>
</dbReference>
<feature type="compositionally biased region" description="Basic and acidic residues" evidence="8">
    <location>
        <begin position="419"/>
        <end position="429"/>
    </location>
</feature>
<evidence type="ECO:0000256" key="2">
    <source>
        <dbReference type="ARBA" id="ARBA00022723"/>
    </source>
</evidence>
<evidence type="ECO:0000256" key="6">
    <source>
        <dbReference type="ARBA" id="ARBA00023242"/>
    </source>
</evidence>
<keyword evidence="11" id="KW-1185">Reference proteome</keyword>
<gene>
    <name evidence="10" type="primary">ZNF454_1</name>
    <name evidence="10" type="ORF">EYF80_011993</name>
</gene>
<dbReference type="GO" id="GO:0000978">
    <property type="term" value="F:RNA polymerase II cis-regulatory region sequence-specific DNA binding"/>
    <property type="evidence" value="ECO:0007669"/>
    <property type="project" value="TreeGrafter"/>
</dbReference>
<proteinExistence type="predicted"/>
<feature type="domain" description="C2H2-type" evidence="9">
    <location>
        <begin position="386"/>
        <end position="414"/>
    </location>
</feature>
<feature type="domain" description="C2H2-type" evidence="9">
    <location>
        <begin position="564"/>
        <end position="588"/>
    </location>
</feature>
<comment type="subcellular location">
    <subcellularLocation>
        <location evidence="1">Nucleus</location>
    </subcellularLocation>
</comment>
<protein>
    <submittedName>
        <fullName evidence="10">Zinc finger protein 454</fullName>
    </submittedName>
</protein>
<evidence type="ECO:0000256" key="1">
    <source>
        <dbReference type="ARBA" id="ARBA00004123"/>
    </source>
</evidence>
<evidence type="ECO:0000256" key="3">
    <source>
        <dbReference type="ARBA" id="ARBA00022737"/>
    </source>
</evidence>
<feature type="compositionally biased region" description="Basic and acidic residues" evidence="8">
    <location>
        <begin position="171"/>
        <end position="190"/>
    </location>
</feature>
<dbReference type="SUPFAM" id="SSF57667">
    <property type="entry name" value="beta-beta-alpha zinc fingers"/>
    <property type="match status" value="4"/>
</dbReference>
<dbReference type="PANTHER" id="PTHR24388">
    <property type="entry name" value="ZINC FINGER PROTEIN"/>
    <property type="match status" value="1"/>
</dbReference>
<evidence type="ECO:0000256" key="5">
    <source>
        <dbReference type="ARBA" id="ARBA00022833"/>
    </source>
</evidence>
<dbReference type="Gene3D" id="3.30.160.60">
    <property type="entry name" value="Classic Zinc Finger"/>
    <property type="match status" value="6"/>
</dbReference>
<dbReference type="GO" id="GO:0000981">
    <property type="term" value="F:DNA-binding transcription factor activity, RNA polymerase II-specific"/>
    <property type="evidence" value="ECO:0007669"/>
    <property type="project" value="TreeGrafter"/>
</dbReference>
<feature type="region of interest" description="Disordered" evidence="8">
    <location>
        <begin position="202"/>
        <end position="245"/>
    </location>
</feature>
<dbReference type="PROSITE" id="PS50157">
    <property type="entry name" value="ZINC_FINGER_C2H2_2"/>
    <property type="match status" value="7"/>
</dbReference>
<keyword evidence="6" id="KW-0539">Nucleus</keyword>
<evidence type="ECO:0000256" key="7">
    <source>
        <dbReference type="PROSITE-ProRule" id="PRU00042"/>
    </source>
</evidence>
<evidence type="ECO:0000259" key="9">
    <source>
        <dbReference type="PROSITE" id="PS50157"/>
    </source>
</evidence>
<dbReference type="GO" id="GO:0008270">
    <property type="term" value="F:zinc ion binding"/>
    <property type="evidence" value="ECO:0007669"/>
    <property type="project" value="UniProtKB-KW"/>
</dbReference>
<feature type="region of interest" description="Disordered" evidence="8">
    <location>
        <begin position="307"/>
        <end position="354"/>
    </location>
</feature>
<sequence length="588" mass="67493">MSDLLMRAFRAQLTTSMDSVLRRAMFEIMVIFERSLHDHQMELAQKGEEVAQLKIKLQGVEVRLTEIQREGNRETEMKKRQPEDVPSGPEQTPDVPEIDFELPDDWCAPLGFETAAKQEVGFCPSVKLRKLSIALWPLKIIKQEVVKHSIESSQKKKGLRRSMRGSSLNERPTEKEPVTRRPPLRNDMKKLIRDIKQEDIDLTDGAGPRRLRHVTEKEQGGRTKLKRGGGGEITAAEAEDKEAEKSDSEKRYGCKFCKKEFDTVFGRDVHVRTHKKCKGCRKEFPFPSALDYHKVTCRKLKKLLAKKAQSANPPKPQSSDEETLTASGKQQRIVKKESTSSSNNHSKASINTEGKANKQCVHCNKVFRSKWMLKQHERIHTGERPFLCSACPKKFRVNQALKKHFLRMHKDPTNISKTNENHARIKPSEEPGDGDQDVMTPREDTSVTTNHNKVKRACNPDPGQSSKWRTMGTRCPDGFVCAVCHKVSKNKYLLIEHFRTHTGEKPLKCDQCSAVFAYRGQLSRHKKICSIPHKMIQCGKCEKKFFSRTKYMNHMSNVHKDQPNCCTFCGKDFLTKGRLRNHLEHYHK</sequence>
<dbReference type="PANTHER" id="PTHR24388:SF54">
    <property type="entry name" value="PROTEIN ESCARGOT"/>
    <property type="match status" value="1"/>
</dbReference>
<feature type="domain" description="C2H2-type" evidence="9">
    <location>
        <begin position="252"/>
        <end position="279"/>
    </location>
</feature>
<evidence type="ECO:0000256" key="8">
    <source>
        <dbReference type="SAM" id="MobiDB-lite"/>
    </source>
</evidence>
<evidence type="ECO:0000313" key="11">
    <source>
        <dbReference type="Proteomes" id="UP000314294"/>
    </source>
</evidence>
<feature type="region of interest" description="Disordered" evidence="8">
    <location>
        <begin position="412"/>
        <end position="465"/>
    </location>
</feature>